<comment type="subunit">
    <text evidence="4">Forms a conjugate with ATG5.</text>
</comment>
<comment type="caution">
    <text evidence="5">The sequence shown here is derived from an EMBL/GenBank/DDBJ whole genome shotgun (WGS) entry which is preliminary data.</text>
</comment>
<evidence type="ECO:0000256" key="3">
    <source>
        <dbReference type="ARBA" id="ARBA00023006"/>
    </source>
</evidence>
<proteinExistence type="inferred from homology"/>
<comment type="similarity">
    <text evidence="4">Belongs to the ATG12 family.</text>
</comment>
<keyword evidence="1 4" id="KW-1017">Isopeptide bond</keyword>
<evidence type="ECO:0000256" key="2">
    <source>
        <dbReference type="ARBA" id="ARBA00022786"/>
    </source>
</evidence>
<name>A0ABR2YVD3_9CHLO</name>
<dbReference type="PANTHER" id="PTHR13385:SF0">
    <property type="entry name" value="UBIQUITIN-LIKE PROTEIN ATG12"/>
    <property type="match status" value="1"/>
</dbReference>
<keyword evidence="3 4" id="KW-0072">Autophagy</keyword>
<dbReference type="InterPro" id="IPR007242">
    <property type="entry name" value="Atg12"/>
</dbReference>
<evidence type="ECO:0000256" key="4">
    <source>
        <dbReference type="RuleBase" id="RU361201"/>
    </source>
</evidence>
<accession>A0ABR2YVD3</accession>
<dbReference type="Gene3D" id="3.10.20.90">
    <property type="entry name" value="Phosphatidylinositol 3-kinase Catalytic Subunit, Chain A, domain 1"/>
    <property type="match status" value="1"/>
</dbReference>
<comment type="function">
    <text evidence="4">Ubiquitin-like protein involved in cytoplasm to vacuole transport (Cvt) and autophagic vesicle formation.</text>
</comment>
<dbReference type="PANTHER" id="PTHR13385">
    <property type="entry name" value="AUTOPHAGY PROTEIN 12"/>
    <property type="match status" value="1"/>
</dbReference>
<reference evidence="5 6" key="1">
    <citation type="journal article" date="2024" name="Nat. Commun.">
        <title>Phylogenomics reveals the evolutionary origins of lichenization in chlorophyte algae.</title>
        <authorList>
            <person name="Puginier C."/>
            <person name="Libourel C."/>
            <person name="Otte J."/>
            <person name="Skaloud P."/>
            <person name="Haon M."/>
            <person name="Grisel S."/>
            <person name="Petersen M."/>
            <person name="Berrin J.G."/>
            <person name="Delaux P.M."/>
            <person name="Dal Grande F."/>
            <person name="Keller J."/>
        </authorList>
    </citation>
    <scope>NUCLEOTIDE SEQUENCE [LARGE SCALE GENOMIC DNA]</scope>
    <source>
        <strain evidence="5 6">SAG 216-7</strain>
    </source>
</reference>
<organism evidence="5 6">
    <name type="scientific">Coccomyxa subellipsoidea</name>
    <dbReference type="NCBI Taxonomy" id="248742"/>
    <lineage>
        <taxon>Eukaryota</taxon>
        <taxon>Viridiplantae</taxon>
        <taxon>Chlorophyta</taxon>
        <taxon>core chlorophytes</taxon>
        <taxon>Trebouxiophyceae</taxon>
        <taxon>Trebouxiophyceae incertae sedis</taxon>
        <taxon>Coccomyxaceae</taxon>
        <taxon>Coccomyxa</taxon>
    </lineage>
</organism>
<dbReference type="SUPFAM" id="SSF54236">
    <property type="entry name" value="Ubiquitin-like"/>
    <property type="match status" value="1"/>
</dbReference>
<sequence length="91" mass="10260">MSDSKNNQVIIFLRATGDAPILRQQKVKISANEKFSKIVEVLRTKTKSEQVFVYLKESFCPSLDEKISVLYEAYGSEGRLTVNYANAPAWG</sequence>
<dbReference type="InterPro" id="IPR029071">
    <property type="entry name" value="Ubiquitin-like_domsf"/>
</dbReference>
<evidence type="ECO:0000313" key="6">
    <source>
        <dbReference type="Proteomes" id="UP001491310"/>
    </source>
</evidence>
<dbReference type="Proteomes" id="UP001491310">
    <property type="component" value="Unassembled WGS sequence"/>
</dbReference>
<gene>
    <name evidence="5" type="ORF">WJX75_007863</name>
</gene>
<keyword evidence="6" id="KW-1185">Reference proteome</keyword>
<protein>
    <recommendedName>
        <fullName evidence="4">Ubiquitin-like protein ATG12</fullName>
    </recommendedName>
</protein>
<keyword evidence="2 4" id="KW-0833">Ubl conjugation pathway</keyword>
<dbReference type="Pfam" id="PF04110">
    <property type="entry name" value="APG12"/>
    <property type="match status" value="1"/>
</dbReference>
<evidence type="ECO:0000256" key="1">
    <source>
        <dbReference type="ARBA" id="ARBA00022499"/>
    </source>
</evidence>
<evidence type="ECO:0000313" key="5">
    <source>
        <dbReference type="EMBL" id="KAK9915340.1"/>
    </source>
</evidence>
<dbReference type="EMBL" id="JALJOT010000005">
    <property type="protein sequence ID" value="KAK9915340.1"/>
    <property type="molecule type" value="Genomic_DNA"/>
</dbReference>
<dbReference type="CDD" id="cd01612">
    <property type="entry name" value="Ubl_ATG12"/>
    <property type="match status" value="1"/>
</dbReference>